<comment type="caution">
    <text evidence="1">The sequence shown here is derived from an EMBL/GenBank/DDBJ whole genome shotgun (WGS) entry which is preliminary data.</text>
</comment>
<evidence type="ECO:0000313" key="2">
    <source>
        <dbReference type="Proteomes" id="UP001180531"/>
    </source>
</evidence>
<dbReference type="EMBL" id="JAVRFI010000016">
    <property type="protein sequence ID" value="MDT0451865.1"/>
    <property type="molecule type" value="Genomic_DNA"/>
</dbReference>
<accession>A0ABU2SV44</accession>
<name>A0ABU2SV44_9ACTN</name>
<sequence>MQDDRARLIIAQADALCRAVVTPLPEGAGAVVLSVAARTYANPMGLSAETIGPYQVQRPASQAGLFLTRDERRSLRLMAGRGGAFTVNPTPADAGPPPGYPGSWGMPWWYE</sequence>
<dbReference type="Proteomes" id="UP001180531">
    <property type="component" value="Unassembled WGS sequence"/>
</dbReference>
<evidence type="ECO:0000313" key="1">
    <source>
        <dbReference type="EMBL" id="MDT0451865.1"/>
    </source>
</evidence>
<protein>
    <submittedName>
        <fullName evidence="1">Uncharacterized protein</fullName>
    </submittedName>
</protein>
<gene>
    <name evidence="1" type="ORF">RM609_22670</name>
</gene>
<keyword evidence="2" id="KW-1185">Reference proteome</keyword>
<reference evidence="1" key="1">
    <citation type="submission" date="2024-05" db="EMBL/GenBank/DDBJ databases">
        <title>30 novel species of actinomycetes from the DSMZ collection.</title>
        <authorList>
            <person name="Nouioui I."/>
        </authorList>
    </citation>
    <scope>NUCLEOTIDE SEQUENCE</scope>
    <source>
        <strain evidence="1">DSM 40473</strain>
    </source>
</reference>
<dbReference type="RefSeq" id="WP_311613353.1">
    <property type="nucleotide sequence ID" value="NZ_JAVRFI010000016.1"/>
</dbReference>
<organism evidence="1 2">
    <name type="scientific">Streptomyces hesseae</name>
    <dbReference type="NCBI Taxonomy" id="3075519"/>
    <lineage>
        <taxon>Bacteria</taxon>
        <taxon>Bacillati</taxon>
        <taxon>Actinomycetota</taxon>
        <taxon>Actinomycetes</taxon>
        <taxon>Kitasatosporales</taxon>
        <taxon>Streptomycetaceae</taxon>
        <taxon>Streptomyces</taxon>
    </lineage>
</organism>
<proteinExistence type="predicted"/>